<keyword evidence="3 8" id="KW-0694">RNA-binding</keyword>
<comment type="caution">
    <text evidence="11">The sequence shown here is derived from an EMBL/GenBank/DDBJ whole genome shotgun (WGS) entry which is preliminary data.</text>
</comment>
<dbReference type="EMBL" id="BNCF01000019">
    <property type="protein sequence ID" value="GHE43274.1"/>
    <property type="molecule type" value="Genomic_DNA"/>
</dbReference>
<evidence type="ECO:0000256" key="2">
    <source>
        <dbReference type="ARBA" id="ARBA00022730"/>
    </source>
</evidence>
<dbReference type="GO" id="GO:0006412">
    <property type="term" value="P:translation"/>
    <property type="evidence" value="ECO:0007669"/>
    <property type="project" value="UniProtKB-UniRule"/>
</dbReference>
<dbReference type="PANTHER" id="PTHR12903">
    <property type="entry name" value="MITOCHONDRIAL RIBOSOMAL PROTEIN L24"/>
    <property type="match status" value="1"/>
</dbReference>
<dbReference type="NCBIfam" id="TIGR01079">
    <property type="entry name" value="rplX_bact"/>
    <property type="match status" value="1"/>
</dbReference>
<dbReference type="InterPro" id="IPR041988">
    <property type="entry name" value="Ribosomal_uL24_KOW"/>
</dbReference>
<dbReference type="FunFam" id="2.30.30.30:FF:000004">
    <property type="entry name" value="50S ribosomal protein L24"/>
    <property type="match status" value="1"/>
</dbReference>
<keyword evidence="2 8" id="KW-0699">rRNA-binding</keyword>
<dbReference type="Gene3D" id="2.30.30.30">
    <property type="match status" value="1"/>
</dbReference>
<reference evidence="11" key="1">
    <citation type="journal article" date="2014" name="Int. J. Syst. Evol. Microbiol.">
        <title>Complete genome sequence of Corynebacterium casei LMG S-19264T (=DSM 44701T), isolated from a smear-ripened cheese.</title>
        <authorList>
            <consortium name="US DOE Joint Genome Institute (JGI-PGF)"/>
            <person name="Walter F."/>
            <person name="Albersmeier A."/>
            <person name="Kalinowski J."/>
            <person name="Ruckert C."/>
        </authorList>
    </citation>
    <scope>NUCLEOTIDE SEQUENCE</scope>
    <source>
        <strain evidence="11">KCTC 32020</strain>
    </source>
</reference>
<proteinExistence type="inferred from homology"/>
<name>A0A918ZA77_9GAMM</name>
<evidence type="ECO:0000256" key="4">
    <source>
        <dbReference type="ARBA" id="ARBA00022980"/>
    </source>
</evidence>
<dbReference type="Proteomes" id="UP000636453">
    <property type="component" value="Unassembled WGS sequence"/>
</dbReference>
<dbReference type="SUPFAM" id="SSF50104">
    <property type="entry name" value="Translation proteins SH3-like domain"/>
    <property type="match status" value="1"/>
</dbReference>
<dbReference type="AlphaFoldDB" id="A0A918ZA77"/>
<keyword evidence="4 8" id="KW-0689">Ribosomal protein</keyword>
<evidence type="ECO:0000256" key="3">
    <source>
        <dbReference type="ARBA" id="ARBA00022884"/>
    </source>
</evidence>
<accession>A0A918ZA77</accession>
<protein>
    <recommendedName>
        <fullName evidence="6 8">Large ribosomal subunit protein uL24</fullName>
    </recommendedName>
</protein>
<keyword evidence="12" id="KW-1185">Reference proteome</keyword>
<evidence type="ECO:0000256" key="7">
    <source>
        <dbReference type="ARBA" id="ARBA00058688"/>
    </source>
</evidence>
<evidence type="ECO:0000256" key="9">
    <source>
        <dbReference type="RuleBase" id="RU003477"/>
    </source>
</evidence>
<dbReference type="PROSITE" id="PS01108">
    <property type="entry name" value="RIBOSOMAL_L24"/>
    <property type="match status" value="1"/>
</dbReference>
<evidence type="ECO:0000256" key="1">
    <source>
        <dbReference type="ARBA" id="ARBA00010618"/>
    </source>
</evidence>
<comment type="function">
    <text evidence="8">One of two assembly initiator proteins, it binds directly to the 5'-end of the 23S rRNA, where it nucleates assembly of the 50S subunit.</text>
</comment>
<dbReference type="SMART" id="SM00739">
    <property type="entry name" value="KOW"/>
    <property type="match status" value="1"/>
</dbReference>
<dbReference type="InterPro" id="IPR057264">
    <property type="entry name" value="Ribosomal_uL24_C"/>
</dbReference>
<dbReference type="GO" id="GO:0019843">
    <property type="term" value="F:rRNA binding"/>
    <property type="evidence" value="ECO:0007669"/>
    <property type="project" value="UniProtKB-UniRule"/>
</dbReference>
<sequence length="115" mass="12400">MDGSSLTERRVMNRIKKGDQVVVIAGKDKGKKGEVVRVAGDKVVVSNVNVVKRHTKPNPQAGQPGGVIEREAPIHISNVMLFNPATGKGERVGFKVLEDGRKLRVFRSSGEAVDA</sequence>
<evidence type="ECO:0000256" key="6">
    <source>
        <dbReference type="ARBA" id="ARBA00035206"/>
    </source>
</evidence>
<dbReference type="InterPro" id="IPR003256">
    <property type="entry name" value="Ribosomal_uL24"/>
</dbReference>
<dbReference type="InterPro" id="IPR005825">
    <property type="entry name" value="Ribosomal_uL24_CS"/>
</dbReference>
<organism evidence="11 12">
    <name type="scientific">Vulcaniibacterium thermophilum</name>
    <dbReference type="NCBI Taxonomy" id="1169913"/>
    <lineage>
        <taxon>Bacteria</taxon>
        <taxon>Pseudomonadati</taxon>
        <taxon>Pseudomonadota</taxon>
        <taxon>Gammaproteobacteria</taxon>
        <taxon>Lysobacterales</taxon>
        <taxon>Lysobacteraceae</taxon>
        <taxon>Vulcaniibacterium</taxon>
    </lineage>
</organism>
<dbReference type="InterPro" id="IPR005824">
    <property type="entry name" value="KOW"/>
</dbReference>
<dbReference type="CDD" id="cd06089">
    <property type="entry name" value="KOW_RPL26"/>
    <property type="match status" value="1"/>
</dbReference>
<dbReference type="InterPro" id="IPR014722">
    <property type="entry name" value="Rib_uL2_dom2"/>
</dbReference>
<dbReference type="GO" id="GO:0003735">
    <property type="term" value="F:structural constituent of ribosome"/>
    <property type="evidence" value="ECO:0007669"/>
    <property type="project" value="InterPro"/>
</dbReference>
<dbReference type="Pfam" id="PF00467">
    <property type="entry name" value="KOW"/>
    <property type="match status" value="1"/>
</dbReference>
<keyword evidence="5 8" id="KW-0687">Ribonucleoprotein</keyword>
<evidence type="ECO:0000256" key="5">
    <source>
        <dbReference type="ARBA" id="ARBA00023274"/>
    </source>
</evidence>
<dbReference type="HAMAP" id="MF_01326_B">
    <property type="entry name" value="Ribosomal_uL24_B"/>
    <property type="match status" value="1"/>
</dbReference>
<dbReference type="Pfam" id="PF17136">
    <property type="entry name" value="ribosomal_L24"/>
    <property type="match status" value="1"/>
</dbReference>
<dbReference type="GO" id="GO:1990904">
    <property type="term" value="C:ribonucleoprotein complex"/>
    <property type="evidence" value="ECO:0007669"/>
    <property type="project" value="UniProtKB-KW"/>
</dbReference>
<comment type="subunit">
    <text evidence="8">Part of the 50S ribosomal subunit.</text>
</comment>
<dbReference type="GO" id="GO:0005840">
    <property type="term" value="C:ribosome"/>
    <property type="evidence" value="ECO:0007669"/>
    <property type="project" value="UniProtKB-KW"/>
</dbReference>
<reference evidence="11" key="2">
    <citation type="submission" date="2020-09" db="EMBL/GenBank/DDBJ databases">
        <authorList>
            <person name="Sun Q."/>
            <person name="Kim S."/>
        </authorList>
    </citation>
    <scope>NUCLEOTIDE SEQUENCE</scope>
    <source>
        <strain evidence="11">KCTC 32020</strain>
    </source>
</reference>
<feature type="domain" description="KOW" evidence="10">
    <location>
        <begin position="14"/>
        <end position="41"/>
    </location>
</feature>
<evidence type="ECO:0000313" key="11">
    <source>
        <dbReference type="EMBL" id="GHE43274.1"/>
    </source>
</evidence>
<dbReference type="InterPro" id="IPR008991">
    <property type="entry name" value="Translation_prot_SH3-like_sf"/>
</dbReference>
<gene>
    <name evidence="8 11" type="primary">rplX</name>
    <name evidence="11" type="ORF">GCM10007167_26400</name>
</gene>
<comment type="function">
    <text evidence="7 8">One of the proteins that surrounds the polypeptide exit tunnel on the outside of the subunit.</text>
</comment>
<comment type="similarity">
    <text evidence="1 8 9">Belongs to the universal ribosomal protein uL24 family.</text>
</comment>
<evidence type="ECO:0000256" key="8">
    <source>
        <dbReference type="HAMAP-Rule" id="MF_01326"/>
    </source>
</evidence>
<evidence type="ECO:0000313" key="12">
    <source>
        <dbReference type="Proteomes" id="UP000636453"/>
    </source>
</evidence>
<evidence type="ECO:0000259" key="10">
    <source>
        <dbReference type="SMART" id="SM00739"/>
    </source>
</evidence>